<evidence type="ECO:0000256" key="7">
    <source>
        <dbReference type="ARBA" id="ARBA00022989"/>
    </source>
</evidence>
<feature type="transmembrane region" description="Helical" evidence="9">
    <location>
        <begin position="46"/>
        <end position="68"/>
    </location>
</feature>
<feature type="transmembrane region" description="Helical" evidence="9">
    <location>
        <begin position="410"/>
        <end position="431"/>
    </location>
</feature>
<feature type="transmembrane region" description="Helical" evidence="9">
    <location>
        <begin position="346"/>
        <end position="363"/>
    </location>
</feature>
<feature type="transmembrane region" description="Helical" evidence="9">
    <location>
        <begin position="122"/>
        <end position="140"/>
    </location>
</feature>
<evidence type="ECO:0000256" key="2">
    <source>
        <dbReference type="ARBA" id="ARBA00008540"/>
    </source>
</evidence>
<organism evidence="10 11">
    <name type="scientific">Collinsella stercoris DSM 13279</name>
    <dbReference type="NCBI Taxonomy" id="445975"/>
    <lineage>
        <taxon>Bacteria</taxon>
        <taxon>Bacillati</taxon>
        <taxon>Actinomycetota</taxon>
        <taxon>Coriobacteriia</taxon>
        <taxon>Coriobacteriales</taxon>
        <taxon>Coriobacteriaceae</taxon>
        <taxon>Collinsella</taxon>
    </lineage>
</organism>
<dbReference type="eggNOG" id="COG1114">
    <property type="taxonomic scope" value="Bacteria"/>
</dbReference>
<dbReference type="HOGENOM" id="CLU_036807_0_1_11"/>
<dbReference type="GO" id="GO:0015818">
    <property type="term" value="P:isoleucine transport"/>
    <property type="evidence" value="ECO:0007669"/>
    <property type="project" value="TreeGrafter"/>
</dbReference>
<keyword evidence="4" id="KW-1003">Cell membrane</keyword>
<dbReference type="OrthoDB" id="9783920at2"/>
<dbReference type="GO" id="GO:0005886">
    <property type="term" value="C:plasma membrane"/>
    <property type="evidence" value="ECO:0007669"/>
    <property type="project" value="UniProtKB-SubCell"/>
</dbReference>
<evidence type="ECO:0000256" key="5">
    <source>
        <dbReference type="ARBA" id="ARBA00022692"/>
    </source>
</evidence>
<dbReference type="EMBL" id="ABXJ01000001">
    <property type="protein sequence ID" value="EEA91779.1"/>
    <property type="molecule type" value="Genomic_DNA"/>
</dbReference>
<comment type="subcellular location">
    <subcellularLocation>
        <location evidence="1">Cell membrane</location>
        <topology evidence="1">Multi-pass membrane protein</topology>
    </subcellularLocation>
</comment>
<reference evidence="10 11" key="2">
    <citation type="submission" date="2008-10" db="EMBL/GenBank/DDBJ databases">
        <authorList>
            <person name="Fulton L."/>
            <person name="Clifton S."/>
            <person name="Fulton B."/>
            <person name="Xu J."/>
            <person name="Minx P."/>
            <person name="Pepin K.H."/>
            <person name="Johnson M."/>
            <person name="Thiruvilangam P."/>
            <person name="Bhonagiri V."/>
            <person name="Nash W.E."/>
            <person name="Mardis E.R."/>
            <person name="Wilson R.K."/>
        </authorList>
    </citation>
    <scope>NUCLEOTIDE SEQUENCE [LARGE SCALE GENOMIC DNA]</scope>
    <source>
        <strain evidence="10 11">DSM 13279</strain>
    </source>
</reference>
<dbReference type="GO" id="GO:0015820">
    <property type="term" value="P:L-leucine transport"/>
    <property type="evidence" value="ECO:0007669"/>
    <property type="project" value="TreeGrafter"/>
</dbReference>
<dbReference type="STRING" id="445975.COLSTE_00008"/>
<keyword evidence="3" id="KW-0813">Transport</keyword>
<evidence type="ECO:0000313" key="11">
    <source>
        <dbReference type="Proteomes" id="UP000003560"/>
    </source>
</evidence>
<keyword evidence="8 9" id="KW-0472">Membrane</keyword>
<feature type="transmembrane region" description="Helical" evidence="9">
    <location>
        <begin position="190"/>
        <end position="212"/>
    </location>
</feature>
<evidence type="ECO:0000256" key="1">
    <source>
        <dbReference type="ARBA" id="ARBA00004651"/>
    </source>
</evidence>
<keyword evidence="6" id="KW-0029">Amino-acid transport</keyword>
<dbReference type="RefSeq" id="WP_006719294.1">
    <property type="nucleotide sequence ID" value="NZ_CP085935.1"/>
</dbReference>
<feature type="transmembrane region" description="Helical" evidence="9">
    <location>
        <begin position="372"/>
        <end position="390"/>
    </location>
</feature>
<feature type="transmembrane region" description="Helical" evidence="9">
    <location>
        <begin position="152"/>
        <end position="170"/>
    </location>
</feature>
<feature type="transmembrane region" description="Helical" evidence="9">
    <location>
        <begin position="80"/>
        <end position="102"/>
    </location>
</feature>
<feature type="transmembrane region" description="Helical" evidence="9">
    <location>
        <begin position="275"/>
        <end position="308"/>
    </location>
</feature>
<feature type="transmembrane region" description="Helical" evidence="9">
    <location>
        <begin position="233"/>
        <end position="255"/>
    </location>
</feature>
<dbReference type="AlphaFoldDB" id="B6G7G9"/>
<evidence type="ECO:0000256" key="8">
    <source>
        <dbReference type="ARBA" id="ARBA00023136"/>
    </source>
</evidence>
<reference evidence="10 11" key="1">
    <citation type="submission" date="2008-10" db="EMBL/GenBank/DDBJ databases">
        <title>Draft genome sequence of Collinsella stercoris (DSM 13279).</title>
        <authorList>
            <person name="Sudarsanam P."/>
            <person name="Ley R."/>
            <person name="Guruge J."/>
            <person name="Turnbaugh P.J."/>
            <person name="Mahowald M."/>
            <person name="Liep D."/>
            <person name="Gordon J."/>
        </authorList>
    </citation>
    <scope>NUCLEOTIDE SEQUENCE [LARGE SCALE GENOMIC DNA]</scope>
    <source>
        <strain evidence="10 11">DSM 13279</strain>
    </source>
</reference>
<keyword evidence="7 9" id="KW-1133">Transmembrane helix</keyword>
<keyword evidence="11" id="KW-1185">Reference proteome</keyword>
<name>B6G7G9_9ACTN</name>
<keyword evidence="5 9" id="KW-0812">Transmembrane</keyword>
<dbReference type="Pfam" id="PF05525">
    <property type="entry name" value="Branch_AA_trans"/>
    <property type="match status" value="1"/>
</dbReference>
<comment type="similarity">
    <text evidence="2">Belongs to the branched chain amino acid transporter family.</text>
</comment>
<comment type="caution">
    <text evidence="10">The sequence shown here is derived from an EMBL/GenBank/DDBJ whole genome shotgun (WGS) entry which is preliminary data.</text>
</comment>
<dbReference type="PANTHER" id="PTHR30588">
    <property type="entry name" value="BRANCHED-CHAIN AMINO ACID TRANSPORT SYSTEM 2 CARRIER PROTEIN"/>
    <property type="match status" value="1"/>
</dbReference>
<dbReference type="GO" id="GO:0015190">
    <property type="term" value="F:L-leucine transmembrane transporter activity"/>
    <property type="evidence" value="ECO:0007669"/>
    <property type="project" value="TreeGrafter"/>
</dbReference>
<feature type="transmembrane region" description="Helical" evidence="9">
    <location>
        <begin position="320"/>
        <end position="340"/>
    </location>
</feature>
<evidence type="ECO:0000256" key="6">
    <source>
        <dbReference type="ARBA" id="ARBA00022970"/>
    </source>
</evidence>
<gene>
    <name evidence="10" type="primary">brnQ</name>
    <name evidence="10" type="ORF">COLSTE_00008</name>
</gene>
<accession>B6G7G9</accession>
<evidence type="ECO:0000256" key="3">
    <source>
        <dbReference type="ARBA" id="ARBA00022448"/>
    </source>
</evidence>
<dbReference type="NCBIfam" id="TIGR00796">
    <property type="entry name" value="livcs"/>
    <property type="match status" value="1"/>
</dbReference>
<dbReference type="GeneID" id="98002444"/>
<evidence type="ECO:0000256" key="9">
    <source>
        <dbReference type="SAM" id="Phobius"/>
    </source>
</evidence>
<evidence type="ECO:0000313" key="10">
    <source>
        <dbReference type="EMBL" id="EEA91779.1"/>
    </source>
</evidence>
<feature type="transmembrane region" description="Helical" evidence="9">
    <location>
        <begin position="12"/>
        <end position="34"/>
    </location>
</feature>
<sequence length="438" mass="45456">MSTGKLTSKQSLFVGVTLFSMFFGAGNLIIPPLLGLQAGEAVVPTMVGFLVTGIGLPVLGIVAVGLAGTIRDLAARVHPLFASVFVAAVYLAIGPCLAIPRTSSTSFEMFEPLLPACVSLEVARLVFSVAFFAVAYLLAMHPSALTRLLGRITGPALIVLLVFVIGAALFDPASVQQAAHASYASAPAMSGFLTGYQTMDLLASLTFGIVIATNIRELGVTDDAGLAREVSRAGVFAGLLMGLIYCGLAMVGLGVAAELPGATNGAEILAASAGIHFGAVGTVVVAAIFLLACLNVCIGLISCCGTYFADVVPRVPYRMWALGFAVFSCVVSNFGLDAILTFSVPLLNALYPMAIVLVVMGMLHKVCDRMPLLWPWVVCLTAVVSIATALRDAFFAGAWLPFDQLPFADVGMNWVVPALCGVAAAIVHAAVRRNKVAA</sequence>
<dbReference type="Proteomes" id="UP000003560">
    <property type="component" value="Unassembled WGS sequence"/>
</dbReference>
<evidence type="ECO:0000256" key="4">
    <source>
        <dbReference type="ARBA" id="ARBA00022475"/>
    </source>
</evidence>
<dbReference type="GO" id="GO:0015188">
    <property type="term" value="F:L-isoleucine transmembrane transporter activity"/>
    <property type="evidence" value="ECO:0007669"/>
    <property type="project" value="TreeGrafter"/>
</dbReference>
<proteinExistence type="inferred from homology"/>
<protein>
    <submittedName>
        <fullName evidence="10">Branched-chain amino acid transport system II carrier protein</fullName>
    </submittedName>
</protein>
<dbReference type="GO" id="GO:0005304">
    <property type="term" value="F:L-valine transmembrane transporter activity"/>
    <property type="evidence" value="ECO:0007669"/>
    <property type="project" value="TreeGrafter"/>
</dbReference>
<dbReference type="InterPro" id="IPR004685">
    <property type="entry name" value="Brnchd-chn_aa_trnsp_Livcs"/>
</dbReference>
<dbReference type="PANTHER" id="PTHR30588:SF0">
    <property type="entry name" value="BRANCHED-CHAIN AMINO ACID PERMEASE BRNQ"/>
    <property type="match status" value="1"/>
</dbReference>